<feature type="compositionally biased region" description="Acidic residues" evidence="1">
    <location>
        <begin position="114"/>
        <end position="156"/>
    </location>
</feature>
<keyword evidence="3" id="KW-1185">Reference proteome</keyword>
<name>A0A6A6W632_9PEZI</name>
<accession>A0A6A6W632</accession>
<organism evidence="2 3">
    <name type="scientific">Pseudovirgaria hyperparasitica</name>
    <dbReference type="NCBI Taxonomy" id="470096"/>
    <lineage>
        <taxon>Eukaryota</taxon>
        <taxon>Fungi</taxon>
        <taxon>Dikarya</taxon>
        <taxon>Ascomycota</taxon>
        <taxon>Pezizomycotina</taxon>
        <taxon>Dothideomycetes</taxon>
        <taxon>Dothideomycetes incertae sedis</taxon>
        <taxon>Acrospermales</taxon>
        <taxon>Acrospermaceae</taxon>
        <taxon>Pseudovirgaria</taxon>
    </lineage>
</organism>
<feature type="compositionally biased region" description="Basic and acidic residues" evidence="1">
    <location>
        <begin position="157"/>
        <end position="166"/>
    </location>
</feature>
<sequence length="166" mass="18292">MDGASRLPMDLLIASTKDPLFTTNPCSQRNSAYTLRNQLVKHTTIMASSTLNPDLAATLSSLAPALALLDTLPEPQRSALDKQLAERMTALLGPEESWSDEVRELMKGMREAVEGSEEDDEEDEDEDEEWETEEEGEDEDEPGEDAEVGGDTESAEEEKGKGKMEE</sequence>
<feature type="region of interest" description="Disordered" evidence="1">
    <location>
        <begin position="91"/>
        <end position="166"/>
    </location>
</feature>
<dbReference type="AlphaFoldDB" id="A0A6A6W632"/>
<evidence type="ECO:0000313" key="2">
    <source>
        <dbReference type="EMBL" id="KAF2757410.1"/>
    </source>
</evidence>
<dbReference type="GeneID" id="54486585"/>
<evidence type="ECO:0000313" key="3">
    <source>
        <dbReference type="Proteomes" id="UP000799437"/>
    </source>
</evidence>
<reference evidence="2" key="1">
    <citation type="journal article" date="2020" name="Stud. Mycol.">
        <title>101 Dothideomycetes genomes: a test case for predicting lifestyles and emergence of pathogens.</title>
        <authorList>
            <person name="Haridas S."/>
            <person name="Albert R."/>
            <person name="Binder M."/>
            <person name="Bloem J."/>
            <person name="Labutti K."/>
            <person name="Salamov A."/>
            <person name="Andreopoulos B."/>
            <person name="Baker S."/>
            <person name="Barry K."/>
            <person name="Bills G."/>
            <person name="Bluhm B."/>
            <person name="Cannon C."/>
            <person name="Castanera R."/>
            <person name="Culley D."/>
            <person name="Daum C."/>
            <person name="Ezra D."/>
            <person name="Gonzalez J."/>
            <person name="Henrissat B."/>
            <person name="Kuo A."/>
            <person name="Liang C."/>
            <person name="Lipzen A."/>
            <person name="Lutzoni F."/>
            <person name="Magnuson J."/>
            <person name="Mondo S."/>
            <person name="Nolan M."/>
            <person name="Ohm R."/>
            <person name="Pangilinan J."/>
            <person name="Park H.-J."/>
            <person name="Ramirez L."/>
            <person name="Alfaro M."/>
            <person name="Sun H."/>
            <person name="Tritt A."/>
            <person name="Yoshinaga Y."/>
            <person name="Zwiers L.-H."/>
            <person name="Turgeon B."/>
            <person name="Goodwin S."/>
            <person name="Spatafora J."/>
            <person name="Crous P."/>
            <person name="Grigoriev I."/>
        </authorList>
    </citation>
    <scope>NUCLEOTIDE SEQUENCE</scope>
    <source>
        <strain evidence="2">CBS 121739</strain>
    </source>
</reference>
<dbReference type="Proteomes" id="UP000799437">
    <property type="component" value="Unassembled WGS sequence"/>
</dbReference>
<dbReference type="EMBL" id="ML996573">
    <property type="protein sequence ID" value="KAF2757410.1"/>
    <property type="molecule type" value="Genomic_DNA"/>
</dbReference>
<gene>
    <name evidence="2" type="ORF">EJ05DRAFT_486468</name>
</gene>
<feature type="compositionally biased region" description="Basic and acidic residues" evidence="1">
    <location>
        <begin position="100"/>
        <end position="113"/>
    </location>
</feature>
<protein>
    <submittedName>
        <fullName evidence="2">Uncharacterized protein</fullName>
    </submittedName>
</protein>
<evidence type="ECO:0000256" key="1">
    <source>
        <dbReference type="SAM" id="MobiDB-lite"/>
    </source>
</evidence>
<proteinExistence type="predicted"/>
<dbReference type="RefSeq" id="XP_033599861.1">
    <property type="nucleotide sequence ID" value="XM_033745531.1"/>
</dbReference>